<keyword evidence="5" id="KW-0235">DNA replication</keyword>
<dbReference type="Pfam" id="PF14840">
    <property type="entry name" value="DNA_pol3_delt_C"/>
    <property type="match status" value="1"/>
</dbReference>
<dbReference type="PANTHER" id="PTHR34388:SF1">
    <property type="entry name" value="DNA POLYMERASE III SUBUNIT DELTA"/>
    <property type="match status" value="1"/>
</dbReference>
<dbReference type="SUPFAM" id="SSF52540">
    <property type="entry name" value="P-loop containing nucleoside triphosphate hydrolases"/>
    <property type="match status" value="1"/>
</dbReference>
<dbReference type="SUPFAM" id="SSF48019">
    <property type="entry name" value="post-AAA+ oligomerization domain-like"/>
    <property type="match status" value="1"/>
</dbReference>
<organism evidence="12 13">
    <name type="scientific">Saccharobesus litoralis</name>
    <dbReference type="NCBI Taxonomy" id="2172099"/>
    <lineage>
        <taxon>Bacteria</taxon>
        <taxon>Pseudomonadati</taxon>
        <taxon>Pseudomonadota</taxon>
        <taxon>Gammaproteobacteria</taxon>
        <taxon>Alteromonadales</taxon>
        <taxon>Alteromonadaceae</taxon>
        <taxon>Saccharobesus</taxon>
    </lineage>
</organism>
<protein>
    <recommendedName>
        <fullName evidence="2 9">DNA polymerase III subunit delta</fullName>
        <ecNumber evidence="1 9">2.7.7.7</ecNumber>
    </recommendedName>
</protein>
<dbReference type="GO" id="GO:0009360">
    <property type="term" value="C:DNA polymerase III complex"/>
    <property type="evidence" value="ECO:0007669"/>
    <property type="project" value="UniProtKB-UniRule"/>
</dbReference>
<evidence type="ECO:0000256" key="2">
    <source>
        <dbReference type="ARBA" id="ARBA00017703"/>
    </source>
</evidence>
<evidence type="ECO:0000256" key="1">
    <source>
        <dbReference type="ARBA" id="ARBA00012417"/>
    </source>
</evidence>
<evidence type="ECO:0000256" key="4">
    <source>
        <dbReference type="ARBA" id="ARBA00022695"/>
    </source>
</evidence>
<sequence length="346" mass="39851">MRIYPNQLERHIQQPLPNVIMVFGDEPYQVQQALDTLRQVAKQQGCEERIRWTHDNQFNWQLLMDEAQALSLFAMRKLIELEMPTAKPGRDGSKMLQQWCALPDNEHILLLWGGKLGQEQTKSKWFKEVDKHAWFIPVYDVEKDKLPNWLRQQCQQQGLNITANAIELLAHLFEGNLLSAAQEITRLSLLYPNQPIDVVEIEQVVSDQSRFTVFQLVDDLLLGNFDRASHVLQRLQGEELEPVIIAWALQKEAEILAQLVAAQQAGQSIDALFKSLRIWQQKQGLYRQAMQRLNSQSIEIILSSLAHFDLSYKTNGLKHPYTMLAHCCALFTGDPRLQSLTKTMVA</sequence>
<evidence type="ECO:0000313" key="13">
    <source>
        <dbReference type="Proteomes" id="UP000244441"/>
    </source>
</evidence>
<dbReference type="GO" id="GO:0003887">
    <property type="term" value="F:DNA-directed DNA polymerase activity"/>
    <property type="evidence" value="ECO:0007669"/>
    <property type="project" value="UniProtKB-UniRule"/>
</dbReference>
<dbReference type="NCBIfam" id="TIGR01128">
    <property type="entry name" value="holA"/>
    <property type="match status" value="1"/>
</dbReference>
<dbReference type="EMBL" id="CP026604">
    <property type="protein sequence ID" value="AWB68289.1"/>
    <property type="molecule type" value="Genomic_DNA"/>
</dbReference>
<evidence type="ECO:0000256" key="9">
    <source>
        <dbReference type="NCBIfam" id="TIGR01128"/>
    </source>
</evidence>
<dbReference type="Pfam" id="PF06144">
    <property type="entry name" value="DNA_pol3_delta"/>
    <property type="match status" value="1"/>
</dbReference>
<proteinExistence type="inferred from homology"/>
<evidence type="ECO:0000259" key="11">
    <source>
        <dbReference type="Pfam" id="PF14840"/>
    </source>
</evidence>
<keyword evidence="13" id="KW-1185">Reference proteome</keyword>
<keyword evidence="4" id="KW-0548">Nucleotidyltransferase</keyword>
<evidence type="ECO:0000256" key="7">
    <source>
        <dbReference type="ARBA" id="ARBA00034754"/>
    </source>
</evidence>
<gene>
    <name evidence="12" type="primary">holA</name>
    <name evidence="12" type="ORF">C2869_18540</name>
</gene>
<dbReference type="InterPro" id="IPR027417">
    <property type="entry name" value="P-loop_NTPase"/>
</dbReference>
<dbReference type="InterPro" id="IPR032780">
    <property type="entry name" value="DNA_pol3_delt_C"/>
</dbReference>
<comment type="similarity">
    <text evidence="7">Belongs to the DNA polymerase HolA subunit family.</text>
</comment>
<reference evidence="12 13" key="1">
    <citation type="submission" date="2018-01" db="EMBL/GenBank/DDBJ databases">
        <title>Genome sequence of a Cantenovulum-like bacteria.</title>
        <authorList>
            <person name="Tan W.R."/>
            <person name="Lau N.-S."/>
            <person name="Go F."/>
            <person name="Amirul A.-A.A."/>
        </authorList>
    </citation>
    <scope>NUCLEOTIDE SEQUENCE [LARGE SCALE GENOMIC DNA]</scope>
    <source>
        <strain evidence="12 13">CCB-QB4</strain>
    </source>
</reference>
<dbReference type="AlphaFoldDB" id="A0A2S0VVP6"/>
<dbReference type="InterPro" id="IPR008921">
    <property type="entry name" value="DNA_pol3_clamp-load_cplx_C"/>
</dbReference>
<evidence type="ECO:0000256" key="5">
    <source>
        <dbReference type="ARBA" id="ARBA00022705"/>
    </source>
</evidence>
<evidence type="ECO:0000256" key="3">
    <source>
        <dbReference type="ARBA" id="ARBA00022679"/>
    </source>
</evidence>
<dbReference type="Gene3D" id="1.20.272.10">
    <property type="match status" value="1"/>
</dbReference>
<comment type="catalytic activity">
    <reaction evidence="8">
        <text>DNA(n) + a 2'-deoxyribonucleoside 5'-triphosphate = DNA(n+1) + diphosphate</text>
        <dbReference type="Rhea" id="RHEA:22508"/>
        <dbReference type="Rhea" id="RHEA-COMP:17339"/>
        <dbReference type="Rhea" id="RHEA-COMP:17340"/>
        <dbReference type="ChEBI" id="CHEBI:33019"/>
        <dbReference type="ChEBI" id="CHEBI:61560"/>
        <dbReference type="ChEBI" id="CHEBI:173112"/>
        <dbReference type="EC" id="2.7.7.7"/>
    </reaction>
</comment>
<evidence type="ECO:0000313" key="12">
    <source>
        <dbReference type="EMBL" id="AWB68289.1"/>
    </source>
</evidence>
<dbReference type="Gene3D" id="3.40.50.300">
    <property type="entry name" value="P-loop containing nucleotide triphosphate hydrolases"/>
    <property type="match status" value="1"/>
</dbReference>
<dbReference type="OrthoDB" id="9770982at2"/>
<dbReference type="InterPro" id="IPR005790">
    <property type="entry name" value="DNA_polIII_delta"/>
</dbReference>
<dbReference type="GO" id="GO:0003677">
    <property type="term" value="F:DNA binding"/>
    <property type="evidence" value="ECO:0007669"/>
    <property type="project" value="InterPro"/>
</dbReference>
<evidence type="ECO:0000256" key="6">
    <source>
        <dbReference type="ARBA" id="ARBA00022932"/>
    </source>
</evidence>
<name>A0A2S0VVP6_9ALTE</name>
<dbReference type="Proteomes" id="UP000244441">
    <property type="component" value="Chromosome"/>
</dbReference>
<feature type="domain" description="DNA polymerase III delta N-terminal" evidence="10">
    <location>
        <begin position="22"/>
        <end position="135"/>
    </location>
</feature>
<dbReference type="Gene3D" id="1.10.8.60">
    <property type="match status" value="1"/>
</dbReference>
<dbReference type="EC" id="2.7.7.7" evidence="1 9"/>
<dbReference type="CDD" id="cd18138">
    <property type="entry name" value="HLD_clamp_pol_III_delta"/>
    <property type="match status" value="1"/>
</dbReference>
<accession>A0A2S0VVP6</accession>
<keyword evidence="6" id="KW-0239">DNA-directed DNA polymerase</keyword>
<keyword evidence="3" id="KW-0808">Transferase</keyword>
<dbReference type="GO" id="GO:0006261">
    <property type="term" value="P:DNA-templated DNA replication"/>
    <property type="evidence" value="ECO:0007669"/>
    <property type="project" value="TreeGrafter"/>
</dbReference>
<dbReference type="RefSeq" id="WP_108604353.1">
    <property type="nucleotide sequence ID" value="NZ_CP026604.1"/>
</dbReference>
<dbReference type="PANTHER" id="PTHR34388">
    <property type="entry name" value="DNA POLYMERASE III SUBUNIT DELTA"/>
    <property type="match status" value="1"/>
</dbReference>
<feature type="domain" description="DNA polymerase III subunit delta C-terminal" evidence="11">
    <location>
        <begin position="214"/>
        <end position="315"/>
    </location>
</feature>
<evidence type="ECO:0000259" key="10">
    <source>
        <dbReference type="Pfam" id="PF06144"/>
    </source>
</evidence>
<evidence type="ECO:0000256" key="8">
    <source>
        <dbReference type="ARBA" id="ARBA00049244"/>
    </source>
</evidence>
<dbReference type="KEGG" id="cate:C2869_18540"/>
<dbReference type="InterPro" id="IPR010372">
    <property type="entry name" value="DNA_pol3_delta_N"/>
</dbReference>